<comment type="caution">
    <text evidence="1">The sequence shown here is derived from an EMBL/GenBank/DDBJ whole genome shotgun (WGS) entry which is preliminary data.</text>
</comment>
<organism evidence="1 2">
    <name type="scientific">Oryza meyeriana var. granulata</name>
    <dbReference type="NCBI Taxonomy" id="110450"/>
    <lineage>
        <taxon>Eukaryota</taxon>
        <taxon>Viridiplantae</taxon>
        <taxon>Streptophyta</taxon>
        <taxon>Embryophyta</taxon>
        <taxon>Tracheophyta</taxon>
        <taxon>Spermatophyta</taxon>
        <taxon>Magnoliopsida</taxon>
        <taxon>Liliopsida</taxon>
        <taxon>Poales</taxon>
        <taxon>Poaceae</taxon>
        <taxon>BOP clade</taxon>
        <taxon>Oryzoideae</taxon>
        <taxon>Oryzeae</taxon>
        <taxon>Oryzinae</taxon>
        <taxon>Oryza</taxon>
        <taxon>Oryza meyeriana</taxon>
    </lineage>
</organism>
<dbReference type="OrthoDB" id="10492540at2759"/>
<sequence length="114" mass="12639">MAAVARAAAEPADLYVEVEVEESGHDGGRDRRYFPVPAPDGWELPPRPVLRNVFRRLPRNPDFDGATFLCKPWLELPCDGPRVIAEPQRIMPALLLPPGGDGARPCLPLLPQHR</sequence>
<evidence type="ECO:0000313" key="2">
    <source>
        <dbReference type="Proteomes" id="UP000479710"/>
    </source>
</evidence>
<name>A0A6G1D975_9ORYZ</name>
<evidence type="ECO:0000313" key="1">
    <source>
        <dbReference type="EMBL" id="KAF0908929.1"/>
    </source>
</evidence>
<protein>
    <submittedName>
        <fullName evidence="1">Uncharacterized protein</fullName>
    </submittedName>
</protein>
<gene>
    <name evidence="1" type="ORF">E2562_030225</name>
</gene>
<dbReference type="EMBL" id="SPHZ02000007">
    <property type="protein sequence ID" value="KAF0908929.1"/>
    <property type="molecule type" value="Genomic_DNA"/>
</dbReference>
<proteinExistence type="predicted"/>
<dbReference type="AlphaFoldDB" id="A0A6G1D975"/>
<dbReference type="Proteomes" id="UP000479710">
    <property type="component" value="Unassembled WGS sequence"/>
</dbReference>
<accession>A0A6G1D975</accession>
<keyword evidence="2" id="KW-1185">Reference proteome</keyword>
<reference evidence="1 2" key="1">
    <citation type="submission" date="2019-11" db="EMBL/GenBank/DDBJ databases">
        <title>Whole genome sequence of Oryza granulata.</title>
        <authorList>
            <person name="Li W."/>
        </authorList>
    </citation>
    <scope>NUCLEOTIDE SEQUENCE [LARGE SCALE GENOMIC DNA]</scope>
    <source>
        <strain evidence="2">cv. Menghai</strain>
        <tissue evidence="1">Leaf</tissue>
    </source>
</reference>